<proteinExistence type="predicted"/>
<sequence>MLWVRVRVTVWVTLRVMVRVRVRVTVRVRVYVNVRVRVRHGAGHVACHVVGQGASRCGSGCMSMCGSGCVSRCGSRLGTLTLLSPVLKLRLFLLSSSELSPPQGRTRDALFQIVCRDGRVVSLCADGADDALAWTLALQDARINTVGFAQEVVASAPPPYSEHVHPQVYSPGPYGDYSASPAHPTQIVYSADGQPYAVAHPYPYQYPYQHQHQYQGGYVSPGVNHVVIQERQRDSGGDMALGMLAGAATGLALGSFFSVF</sequence>
<dbReference type="GeneID" id="106537024"/>
<name>A0A2I4DC74_AUSLI</name>
<dbReference type="Gene3D" id="2.30.29.30">
    <property type="entry name" value="Pleckstrin-homology domain (PH domain)/Phosphotyrosine-binding domain (PTB)"/>
    <property type="match status" value="1"/>
</dbReference>
<feature type="chain" id="PRO_5014171533" evidence="3">
    <location>
        <begin position="23"/>
        <end position="260"/>
    </location>
</feature>
<comment type="subcellular location">
    <subcellularLocation>
        <location evidence="1">Membrane</location>
    </subcellularLocation>
</comment>
<reference evidence="5" key="1">
    <citation type="submission" date="2025-08" db="UniProtKB">
        <authorList>
            <consortium name="RefSeq"/>
        </authorList>
    </citation>
    <scope>IDENTIFICATION</scope>
    <source>
        <strain evidence="5">Quisiro</strain>
        <tissue evidence="5">Liver</tissue>
    </source>
</reference>
<dbReference type="InterPro" id="IPR011993">
    <property type="entry name" value="PH-like_dom_sf"/>
</dbReference>
<protein>
    <submittedName>
        <fullName evidence="5">Pleckstrin homology domain-containing family B member 2 isoform X1</fullName>
    </submittedName>
</protein>
<organism evidence="4 5">
    <name type="scientific">Austrofundulus limnaeus</name>
    <name type="common">Annual killifish</name>
    <dbReference type="NCBI Taxonomy" id="52670"/>
    <lineage>
        <taxon>Eukaryota</taxon>
        <taxon>Metazoa</taxon>
        <taxon>Chordata</taxon>
        <taxon>Craniata</taxon>
        <taxon>Vertebrata</taxon>
        <taxon>Euteleostomi</taxon>
        <taxon>Actinopterygii</taxon>
        <taxon>Neopterygii</taxon>
        <taxon>Teleostei</taxon>
        <taxon>Neoteleostei</taxon>
        <taxon>Acanthomorphata</taxon>
        <taxon>Ovalentaria</taxon>
        <taxon>Atherinomorphae</taxon>
        <taxon>Cyprinodontiformes</taxon>
        <taxon>Rivulidae</taxon>
        <taxon>Austrofundulus</taxon>
    </lineage>
</organism>
<keyword evidence="4" id="KW-1185">Reference proteome</keyword>
<dbReference type="InterPro" id="IPR039680">
    <property type="entry name" value="PLEKHB1/2"/>
</dbReference>
<dbReference type="PANTHER" id="PTHR14309:SF8">
    <property type="entry name" value="PLECKSTRIN HOMOLOGY DOMAIN-CONTAINING FAMILY B MEMBER 2"/>
    <property type="match status" value="1"/>
</dbReference>
<dbReference type="InParanoid" id="A0A2I4DC74"/>
<keyword evidence="3" id="KW-0732">Signal</keyword>
<keyword evidence="2" id="KW-0472">Membrane</keyword>
<evidence type="ECO:0000313" key="4">
    <source>
        <dbReference type="Proteomes" id="UP000192220"/>
    </source>
</evidence>
<accession>A0A2I4DC74</accession>
<feature type="signal peptide" evidence="3">
    <location>
        <begin position="1"/>
        <end position="22"/>
    </location>
</feature>
<evidence type="ECO:0000313" key="5">
    <source>
        <dbReference type="RefSeq" id="XP_013889842.1"/>
    </source>
</evidence>
<dbReference type="KEGG" id="alim:106537024"/>
<dbReference type="Proteomes" id="UP000192220">
    <property type="component" value="Unplaced"/>
</dbReference>
<dbReference type="GO" id="GO:0016020">
    <property type="term" value="C:membrane"/>
    <property type="evidence" value="ECO:0007669"/>
    <property type="project" value="UniProtKB-SubCell"/>
</dbReference>
<dbReference type="OrthoDB" id="2157866at2759"/>
<dbReference type="SUPFAM" id="SSF50729">
    <property type="entry name" value="PH domain-like"/>
    <property type="match status" value="1"/>
</dbReference>
<gene>
    <name evidence="5" type="primary">plekhb2</name>
</gene>
<evidence type="ECO:0000256" key="3">
    <source>
        <dbReference type="SAM" id="SignalP"/>
    </source>
</evidence>
<evidence type="ECO:0000256" key="1">
    <source>
        <dbReference type="ARBA" id="ARBA00004370"/>
    </source>
</evidence>
<dbReference type="PANTHER" id="PTHR14309">
    <property type="entry name" value="EXPRESSED PROTEIN"/>
    <property type="match status" value="1"/>
</dbReference>
<dbReference type="GO" id="GO:0045595">
    <property type="term" value="P:regulation of cell differentiation"/>
    <property type="evidence" value="ECO:0007669"/>
    <property type="project" value="TreeGrafter"/>
</dbReference>
<dbReference type="CTD" id="55041"/>
<dbReference type="AlphaFoldDB" id="A0A2I4DC74"/>
<dbReference type="RefSeq" id="XP_013889842.1">
    <property type="nucleotide sequence ID" value="XM_014034388.1"/>
</dbReference>
<evidence type="ECO:0000256" key="2">
    <source>
        <dbReference type="ARBA" id="ARBA00023136"/>
    </source>
</evidence>